<gene>
    <name evidence="2" type="ORF">J416_11557</name>
</gene>
<dbReference type="InterPro" id="IPR031681">
    <property type="entry name" value="YwqH-like"/>
</dbReference>
<dbReference type="AlphaFoldDB" id="N4WT11"/>
<evidence type="ECO:0000256" key="1">
    <source>
        <dbReference type="SAM" id="Coils"/>
    </source>
</evidence>
<dbReference type="OrthoDB" id="2236973at2"/>
<reference evidence="2 3" key="1">
    <citation type="submission" date="2013-03" db="EMBL/GenBank/DDBJ databases">
        <title>Draft genome sequence of Gracibacillus halophilus YIM-C55.5, a moderately halophilic and thermophilic organism from the Xiaochaidamu salt lake.</title>
        <authorList>
            <person name="Sugumar T."/>
            <person name="Polireddy D.R."/>
            <person name="Antony A."/>
            <person name="Madhava Y.R."/>
            <person name="Sivakumar N."/>
        </authorList>
    </citation>
    <scope>NUCLEOTIDE SEQUENCE [LARGE SCALE GENOMIC DNA]</scope>
    <source>
        <strain evidence="2 3">YIM-C55.5</strain>
    </source>
</reference>
<dbReference type="EMBL" id="APML01000050">
    <property type="protein sequence ID" value="ENH96306.1"/>
    <property type="molecule type" value="Genomic_DNA"/>
</dbReference>
<dbReference type="Proteomes" id="UP000012283">
    <property type="component" value="Unassembled WGS sequence"/>
</dbReference>
<dbReference type="SUPFAM" id="SSF140453">
    <property type="entry name" value="EsxAB dimer-like"/>
    <property type="match status" value="1"/>
</dbReference>
<evidence type="ECO:0000313" key="2">
    <source>
        <dbReference type="EMBL" id="ENH96306.1"/>
    </source>
</evidence>
<name>N4WT11_9BACI</name>
<dbReference type="Gene3D" id="1.10.287.1060">
    <property type="entry name" value="ESAT-6-like"/>
    <property type="match status" value="1"/>
</dbReference>
<comment type="caution">
    <text evidence="2">The sequence shown here is derived from an EMBL/GenBank/DDBJ whole genome shotgun (WGS) entry which is preliminary data.</text>
</comment>
<dbReference type="STRING" id="1308866.J416_11557"/>
<dbReference type="Pfam" id="PF16888">
    <property type="entry name" value="YwqH-like"/>
    <property type="match status" value="1"/>
</dbReference>
<evidence type="ECO:0000313" key="3">
    <source>
        <dbReference type="Proteomes" id="UP000012283"/>
    </source>
</evidence>
<dbReference type="InterPro" id="IPR036689">
    <property type="entry name" value="ESAT-6-like_sf"/>
</dbReference>
<protein>
    <submittedName>
        <fullName evidence="2">Uncharacterized protein</fullName>
    </submittedName>
</protein>
<keyword evidence="3" id="KW-1185">Reference proteome</keyword>
<dbReference type="PATRIC" id="fig|1308866.3.peg.2335"/>
<organism evidence="2 3">
    <name type="scientific">Gracilibacillus halophilus YIM-C55.5</name>
    <dbReference type="NCBI Taxonomy" id="1308866"/>
    <lineage>
        <taxon>Bacteria</taxon>
        <taxon>Bacillati</taxon>
        <taxon>Bacillota</taxon>
        <taxon>Bacilli</taxon>
        <taxon>Bacillales</taxon>
        <taxon>Bacillaceae</taxon>
        <taxon>Gracilibacillus</taxon>
    </lineage>
</organism>
<keyword evidence="1" id="KW-0175">Coiled coil</keyword>
<dbReference type="RefSeq" id="WP_003471289.1">
    <property type="nucleotide sequence ID" value="NZ_APML01000050.1"/>
</dbReference>
<sequence>MSSLSYLHWRKSSVLNQMETTRSSIANTDEKIERLRQALHEISSTHSDMESVKRSINSLNIDQSSWRGEKENEFDDHYNHYEDSVKSYISKVEDAQETIRDDINRYETEKASYTSSLNHLESSLHSLNWQIRVEQRE</sequence>
<accession>N4WT11</accession>
<dbReference type="eggNOG" id="ENOG50349RK">
    <property type="taxonomic scope" value="Bacteria"/>
</dbReference>
<proteinExistence type="predicted"/>
<feature type="coiled-coil region" evidence="1">
    <location>
        <begin position="18"/>
        <end position="45"/>
    </location>
</feature>